<dbReference type="SMART" id="SM00112">
    <property type="entry name" value="CA"/>
    <property type="match status" value="3"/>
</dbReference>
<keyword evidence="2" id="KW-0812">Transmembrane</keyword>
<comment type="subcellular location">
    <subcellularLocation>
        <location evidence="1">Membrane</location>
    </subcellularLocation>
</comment>
<dbReference type="FunFam" id="2.60.40.60:FF:000020">
    <property type="entry name" value="Dachsous cadherin-related 1b"/>
    <property type="match status" value="2"/>
</dbReference>
<sequence>MQPSFLIRVPENLPPSTLHTAQAGDPDAGPNGTIHYSIQGEDIDDFFTINMTSGAVSTKRSLDREQRSNYTLIIEARDQGPFPRSSTAQLHVLVLDENDNTPTFTQKSYRTSVREGLPAGSEVTQLEAADGDEGPSGEVTFSLVDDTFGAFTVNARSGTIRTARTLDREVRTQYTFWAVATDGCARGPKSSIAKITVHVEDINDNSPMCAQSPVSAAVSAETIVNHTVATVRALDADMGENGTVVFSLSEPDMVFEVGAETGEVWLKSPLPSGFFGMRLLRVVVTDRGTPALSSTCLVLVHLLGEEEGLQFTEQVYEAAIPENSKAGTEPQ</sequence>
<dbReference type="AlphaFoldDB" id="A0A8T2NUP8"/>
<accession>A0A8T2NUP8</accession>
<dbReference type="PANTHER" id="PTHR24026:SF136">
    <property type="entry name" value="PROTOCADHERIN-23"/>
    <property type="match status" value="1"/>
</dbReference>
<reference evidence="12" key="1">
    <citation type="thesis" date="2021" institute="BYU ScholarsArchive" country="Provo, UT, USA">
        <title>Applications of and Algorithms for Genome Assembly and Genomic Analyses with an Emphasis on Marine Teleosts.</title>
        <authorList>
            <person name="Pickett B.D."/>
        </authorList>
    </citation>
    <scope>NUCLEOTIDE SEQUENCE</scope>
    <source>
        <strain evidence="12">HI-2016</strain>
    </source>
</reference>
<dbReference type="Gene3D" id="2.60.40.60">
    <property type="entry name" value="Cadherins"/>
    <property type="match status" value="3"/>
</dbReference>
<dbReference type="InterPro" id="IPR015919">
    <property type="entry name" value="Cadherin-like_sf"/>
</dbReference>
<keyword evidence="5" id="KW-0130">Cell adhesion</keyword>
<organism evidence="12 13">
    <name type="scientific">Albula glossodonta</name>
    <name type="common">roundjaw bonefish</name>
    <dbReference type="NCBI Taxonomy" id="121402"/>
    <lineage>
        <taxon>Eukaryota</taxon>
        <taxon>Metazoa</taxon>
        <taxon>Chordata</taxon>
        <taxon>Craniata</taxon>
        <taxon>Vertebrata</taxon>
        <taxon>Euteleostomi</taxon>
        <taxon>Actinopterygii</taxon>
        <taxon>Neopterygii</taxon>
        <taxon>Teleostei</taxon>
        <taxon>Albuliformes</taxon>
        <taxon>Albulidae</taxon>
        <taxon>Albula</taxon>
    </lineage>
</organism>
<dbReference type="PROSITE" id="PS00232">
    <property type="entry name" value="CADHERIN_1"/>
    <property type="match status" value="2"/>
</dbReference>
<dbReference type="GO" id="GO:0005886">
    <property type="term" value="C:plasma membrane"/>
    <property type="evidence" value="ECO:0007669"/>
    <property type="project" value="UniProtKB-SubCell"/>
</dbReference>
<protein>
    <recommendedName>
        <fullName evidence="11">Cadherin domain-containing protein</fullName>
    </recommendedName>
</protein>
<gene>
    <name evidence="12" type="ORF">JZ751_012555</name>
</gene>
<evidence type="ECO:0000259" key="11">
    <source>
        <dbReference type="PROSITE" id="PS50268"/>
    </source>
</evidence>
<keyword evidence="7" id="KW-0472">Membrane</keyword>
<feature type="domain" description="Cadherin" evidence="11">
    <location>
        <begin position="210"/>
        <end position="323"/>
    </location>
</feature>
<name>A0A8T2NUP8_9TELE</name>
<dbReference type="Proteomes" id="UP000824540">
    <property type="component" value="Unassembled WGS sequence"/>
</dbReference>
<keyword evidence="6" id="KW-1133">Transmembrane helix</keyword>
<comment type="caution">
    <text evidence="12">The sequence shown here is derived from an EMBL/GenBank/DDBJ whole genome shotgun (WGS) entry which is preliminary data.</text>
</comment>
<proteinExistence type="predicted"/>
<dbReference type="InterPro" id="IPR002126">
    <property type="entry name" value="Cadherin-like_dom"/>
</dbReference>
<dbReference type="PANTHER" id="PTHR24026">
    <property type="entry name" value="FAT ATYPICAL CADHERIN-RELATED"/>
    <property type="match status" value="1"/>
</dbReference>
<dbReference type="GO" id="GO:0005509">
    <property type="term" value="F:calcium ion binding"/>
    <property type="evidence" value="ECO:0007669"/>
    <property type="project" value="UniProtKB-UniRule"/>
</dbReference>
<feature type="region of interest" description="Disordered" evidence="10">
    <location>
        <begin position="10"/>
        <end position="32"/>
    </location>
</feature>
<keyword evidence="4 9" id="KW-0106">Calcium</keyword>
<evidence type="ECO:0000256" key="4">
    <source>
        <dbReference type="ARBA" id="ARBA00022837"/>
    </source>
</evidence>
<dbReference type="FunFam" id="2.60.40.60:FF:000116">
    <property type="entry name" value="Dachsous cadherin-related 2"/>
    <property type="match status" value="1"/>
</dbReference>
<evidence type="ECO:0000256" key="10">
    <source>
        <dbReference type="SAM" id="MobiDB-lite"/>
    </source>
</evidence>
<dbReference type="InterPro" id="IPR020894">
    <property type="entry name" value="Cadherin_CS"/>
</dbReference>
<keyword evidence="13" id="KW-1185">Reference proteome</keyword>
<keyword evidence="3" id="KW-0677">Repeat</keyword>
<evidence type="ECO:0000256" key="2">
    <source>
        <dbReference type="ARBA" id="ARBA00022692"/>
    </source>
</evidence>
<keyword evidence="8" id="KW-0325">Glycoprotein</keyword>
<dbReference type="Pfam" id="PF00028">
    <property type="entry name" value="Cadherin"/>
    <property type="match status" value="3"/>
</dbReference>
<evidence type="ECO:0000256" key="8">
    <source>
        <dbReference type="ARBA" id="ARBA00023180"/>
    </source>
</evidence>
<dbReference type="GO" id="GO:0007163">
    <property type="term" value="P:establishment or maintenance of cell polarity"/>
    <property type="evidence" value="ECO:0007669"/>
    <property type="project" value="UniProtKB-ARBA"/>
</dbReference>
<dbReference type="CDD" id="cd11304">
    <property type="entry name" value="Cadherin_repeat"/>
    <property type="match status" value="3"/>
</dbReference>
<evidence type="ECO:0000256" key="5">
    <source>
        <dbReference type="ARBA" id="ARBA00022889"/>
    </source>
</evidence>
<feature type="domain" description="Cadherin" evidence="11">
    <location>
        <begin position="1"/>
        <end position="104"/>
    </location>
</feature>
<dbReference type="PRINTS" id="PR00205">
    <property type="entry name" value="CADHERIN"/>
</dbReference>
<dbReference type="GO" id="GO:0009653">
    <property type="term" value="P:anatomical structure morphogenesis"/>
    <property type="evidence" value="ECO:0007669"/>
    <property type="project" value="UniProtKB-ARBA"/>
</dbReference>
<dbReference type="PROSITE" id="PS50268">
    <property type="entry name" value="CADHERIN_2"/>
    <property type="match status" value="3"/>
</dbReference>
<evidence type="ECO:0000256" key="1">
    <source>
        <dbReference type="ARBA" id="ARBA00004370"/>
    </source>
</evidence>
<dbReference type="EMBL" id="JAFBMS010000021">
    <property type="protein sequence ID" value="KAG9344075.1"/>
    <property type="molecule type" value="Genomic_DNA"/>
</dbReference>
<feature type="domain" description="Cadherin" evidence="11">
    <location>
        <begin position="105"/>
        <end position="209"/>
    </location>
</feature>
<dbReference type="SUPFAM" id="SSF49313">
    <property type="entry name" value="Cadherin-like"/>
    <property type="match status" value="3"/>
</dbReference>
<evidence type="ECO:0000256" key="9">
    <source>
        <dbReference type="PROSITE-ProRule" id="PRU00043"/>
    </source>
</evidence>
<evidence type="ECO:0000256" key="7">
    <source>
        <dbReference type="ARBA" id="ARBA00023136"/>
    </source>
</evidence>
<evidence type="ECO:0000256" key="3">
    <source>
        <dbReference type="ARBA" id="ARBA00022737"/>
    </source>
</evidence>
<dbReference type="OrthoDB" id="6252479at2759"/>
<dbReference type="GO" id="GO:0007156">
    <property type="term" value="P:homophilic cell adhesion via plasma membrane adhesion molecules"/>
    <property type="evidence" value="ECO:0007669"/>
    <property type="project" value="InterPro"/>
</dbReference>
<evidence type="ECO:0000313" key="12">
    <source>
        <dbReference type="EMBL" id="KAG9344075.1"/>
    </source>
</evidence>
<evidence type="ECO:0000256" key="6">
    <source>
        <dbReference type="ARBA" id="ARBA00022989"/>
    </source>
</evidence>
<evidence type="ECO:0000313" key="13">
    <source>
        <dbReference type="Proteomes" id="UP000824540"/>
    </source>
</evidence>